<dbReference type="Pfam" id="PF04879">
    <property type="entry name" value="Molybdop_Fe4S4"/>
    <property type="match status" value="1"/>
</dbReference>
<dbReference type="AlphaFoldDB" id="A0A2S4ZZK4"/>
<dbReference type="Pfam" id="PF13510">
    <property type="entry name" value="Fer2_4"/>
    <property type="match status" value="1"/>
</dbReference>
<evidence type="ECO:0000256" key="4">
    <source>
        <dbReference type="ARBA" id="ARBA00022485"/>
    </source>
</evidence>
<dbReference type="PROSITE" id="PS00643">
    <property type="entry name" value="COMPLEX1_75K_3"/>
    <property type="match status" value="1"/>
</dbReference>
<dbReference type="PROSITE" id="PS51839">
    <property type="entry name" value="4FE4S_HC3"/>
    <property type="match status" value="1"/>
</dbReference>
<dbReference type="InterPro" id="IPR009010">
    <property type="entry name" value="Asp_de-COase-like_dom_sf"/>
</dbReference>
<dbReference type="Gene3D" id="3.30.200.210">
    <property type="match status" value="1"/>
</dbReference>
<dbReference type="Pfam" id="PF00384">
    <property type="entry name" value="Molybdopterin"/>
    <property type="match status" value="1"/>
</dbReference>
<keyword evidence="12" id="KW-0830">Ubiquinone</keyword>
<proteinExistence type="inferred from homology"/>
<evidence type="ECO:0000256" key="9">
    <source>
        <dbReference type="ARBA" id="ARBA00023004"/>
    </source>
</evidence>
<keyword evidence="8" id="KW-1278">Translocase</keyword>
<comment type="cofactor">
    <cofactor evidence="1">
        <name>[4Fe-4S] cluster</name>
        <dbReference type="ChEBI" id="CHEBI:49883"/>
    </cofactor>
</comment>
<feature type="domain" description="2Fe-2S ferredoxin-type" evidence="19">
    <location>
        <begin position="1"/>
        <end position="85"/>
    </location>
</feature>
<keyword evidence="22" id="KW-0560">Oxidoreductase</keyword>
<keyword evidence="10" id="KW-0411">Iron-sulfur</keyword>
<evidence type="ECO:0000259" key="19">
    <source>
        <dbReference type="PROSITE" id="PS51085"/>
    </source>
</evidence>
<comment type="catalytic activity">
    <reaction evidence="17">
        <text>a quinone + NADH + 5 H(+)(in) = a quinol + NAD(+) + 4 H(+)(out)</text>
        <dbReference type="Rhea" id="RHEA:57888"/>
        <dbReference type="ChEBI" id="CHEBI:15378"/>
        <dbReference type="ChEBI" id="CHEBI:24646"/>
        <dbReference type="ChEBI" id="CHEBI:57540"/>
        <dbReference type="ChEBI" id="CHEBI:57945"/>
        <dbReference type="ChEBI" id="CHEBI:132124"/>
    </reaction>
</comment>
<dbReference type="PROSITE" id="PS51669">
    <property type="entry name" value="4FE4S_MOW_BIS_MGD"/>
    <property type="match status" value="1"/>
</dbReference>
<gene>
    <name evidence="22" type="ORF">C3K47_13265</name>
</gene>
<dbReference type="InterPro" id="IPR006963">
    <property type="entry name" value="Mopterin_OxRdtase_4Fe-4S_dom"/>
</dbReference>
<evidence type="ECO:0000313" key="22">
    <source>
        <dbReference type="EMBL" id="POY35724.1"/>
    </source>
</evidence>
<dbReference type="InterPro" id="IPR006656">
    <property type="entry name" value="Mopterin_OxRdtase"/>
</dbReference>
<dbReference type="PROSITE" id="PS00641">
    <property type="entry name" value="COMPLEX1_75K_1"/>
    <property type="match status" value="1"/>
</dbReference>
<keyword evidence="9" id="KW-0408">Iron</keyword>
<sequence length="899" mass="100782">MATLYIDNRPYDVKEGKNLLETCLTLGFDLPYFCWHPAMGSVGACRQCAIKIFKDENDTAGRLVMSCMEPVGKETRISLDHPDAEKFRKSVIEWLMTNHPHDCAVCDEGGSCHLQDMTVMTGHNYRRFEFPKRTYVNQYLGPLINHEMNRCIQCYRCVRFYKDYAGGKDLDVYAAHNHVYFGREKDGILESEFSGNLAEICPTGVFTDKTLKQHYSRKWDFTFAPSVCQHCSLGCNIIAGERYGELRQITSRYNGDVNGYFICDRGRFGYEAANSVDRIYQPALKEENVSLNQEYIINDIAALLSTSNCVGIGSPRASLESNFALQQLVGNGNYYSGWSDEEHRLNKAALNILQNRTAEIVSLKQIEQYDSILILGEDLTNTAPMAALTVRQAVRKKPVENAQQNINLATWHDAALREYIQQRHSDLFILHPHSTKLDEIATQVSYSTPHEIAAKGFTIAAAIDATADQVIDQIATSLLNAQKPLIITGTSLFNEPLLAAAEAIVKALKKRGKQPGIFITQADCNSMGLAMMNVPPLSSAFSKLSDSTLIILETDLYRNLSTEKADEIMNLPKRIIVFDHIKSTTSEKADIKVPVGMFSEADGTIVNNEGRAQRFFQVFVPKNEWLKESWRWLSLLKALKDGKAIDENLSISNIQSTLVEALPQFRGIEDAALSEDFRLNGQKVPRAPHRYSGRTAMLSNENVSEPKPPQDIDSPMSFTMEGYRGIPPSSVTPFFWSPGWNSVQSINKFQIEIGGPLHDGNPGVRLVNSNSSITPIDFEQKTEKISLKEFEWQLVPVYHIFGSEELSAKAPAIAELTPKPYLGLNQYSLAKLNLQENDMATIEHHGRAYQLPVRLRAEINNEVALILFGLPQTAFFVKPVIIKIRPASNGITNNNSKHE</sequence>
<dbReference type="GO" id="GO:0051537">
    <property type="term" value="F:2 iron, 2 sulfur cluster binding"/>
    <property type="evidence" value="ECO:0007669"/>
    <property type="project" value="UniProtKB-KW"/>
</dbReference>
<dbReference type="InterPro" id="IPR001041">
    <property type="entry name" value="2Fe-2S_ferredoxin-type"/>
</dbReference>
<evidence type="ECO:0000256" key="2">
    <source>
        <dbReference type="ARBA" id="ARBA00005404"/>
    </source>
</evidence>
<comment type="cofactor">
    <cofactor evidence="16">
        <name>[2Fe-2S] cluster</name>
        <dbReference type="ChEBI" id="CHEBI:190135"/>
    </cofactor>
</comment>
<evidence type="ECO:0000256" key="16">
    <source>
        <dbReference type="ARBA" id="ARBA00034078"/>
    </source>
</evidence>
<keyword evidence="4" id="KW-0004">4Fe-4S</keyword>
<dbReference type="GO" id="GO:0016020">
    <property type="term" value="C:membrane"/>
    <property type="evidence" value="ECO:0007669"/>
    <property type="project" value="InterPro"/>
</dbReference>
<dbReference type="GO" id="GO:0003954">
    <property type="term" value="F:NADH dehydrogenase activity"/>
    <property type="evidence" value="ECO:0007669"/>
    <property type="project" value="TreeGrafter"/>
</dbReference>
<dbReference type="InterPro" id="IPR019574">
    <property type="entry name" value="NADH_UbQ_OxRdtase_Gsu_4Fe4S-bd"/>
</dbReference>
<dbReference type="EMBL" id="PQVF01000009">
    <property type="protein sequence ID" value="POY35724.1"/>
    <property type="molecule type" value="Genomic_DNA"/>
</dbReference>
<dbReference type="GO" id="GO:0048038">
    <property type="term" value="F:quinone binding"/>
    <property type="evidence" value="ECO:0007669"/>
    <property type="project" value="UniProtKB-KW"/>
</dbReference>
<dbReference type="Gene3D" id="3.10.20.740">
    <property type="match status" value="1"/>
</dbReference>
<dbReference type="SUPFAM" id="SSF54862">
    <property type="entry name" value="4Fe-4S ferredoxins"/>
    <property type="match status" value="1"/>
</dbReference>
<dbReference type="CDD" id="cd00207">
    <property type="entry name" value="fer2"/>
    <property type="match status" value="1"/>
</dbReference>
<keyword evidence="23" id="KW-1185">Reference proteome</keyword>
<organism evidence="22 23">
    <name type="scientific">Solitalea longa</name>
    <dbReference type="NCBI Taxonomy" id="2079460"/>
    <lineage>
        <taxon>Bacteria</taxon>
        <taxon>Pseudomonadati</taxon>
        <taxon>Bacteroidota</taxon>
        <taxon>Sphingobacteriia</taxon>
        <taxon>Sphingobacteriales</taxon>
        <taxon>Sphingobacteriaceae</taxon>
        <taxon>Solitalea</taxon>
    </lineage>
</organism>
<evidence type="ECO:0000256" key="1">
    <source>
        <dbReference type="ARBA" id="ARBA00001966"/>
    </source>
</evidence>
<evidence type="ECO:0000259" key="20">
    <source>
        <dbReference type="PROSITE" id="PS51669"/>
    </source>
</evidence>
<dbReference type="PROSITE" id="PS51085">
    <property type="entry name" value="2FE2S_FER_2"/>
    <property type="match status" value="1"/>
</dbReference>
<evidence type="ECO:0000256" key="17">
    <source>
        <dbReference type="ARBA" id="ARBA00047712"/>
    </source>
</evidence>
<dbReference type="SMART" id="SM00926">
    <property type="entry name" value="Molybdop_Fe4S4"/>
    <property type="match status" value="1"/>
</dbReference>
<protein>
    <recommendedName>
        <fullName evidence="3">NADH-quinone oxidoreductase subunit G</fullName>
    </recommendedName>
    <alternativeName>
        <fullName evidence="14">NADH dehydrogenase I subunit G</fullName>
    </alternativeName>
    <alternativeName>
        <fullName evidence="15">NDH-1 subunit G</fullName>
    </alternativeName>
</protein>
<dbReference type="SUPFAM" id="SSF50692">
    <property type="entry name" value="ADC-like"/>
    <property type="match status" value="1"/>
</dbReference>
<evidence type="ECO:0000256" key="8">
    <source>
        <dbReference type="ARBA" id="ARBA00022967"/>
    </source>
</evidence>
<evidence type="ECO:0000256" key="18">
    <source>
        <dbReference type="RuleBase" id="RU004523"/>
    </source>
</evidence>
<name>A0A2S4ZZK4_9SPHI</name>
<evidence type="ECO:0000256" key="12">
    <source>
        <dbReference type="ARBA" id="ARBA00023075"/>
    </source>
</evidence>
<dbReference type="RefSeq" id="WP_103789637.1">
    <property type="nucleotide sequence ID" value="NZ_PQVF01000009.1"/>
</dbReference>
<keyword evidence="6" id="KW-0874">Quinone</keyword>
<evidence type="ECO:0000313" key="23">
    <source>
        <dbReference type="Proteomes" id="UP000236893"/>
    </source>
</evidence>
<evidence type="ECO:0000256" key="6">
    <source>
        <dbReference type="ARBA" id="ARBA00022719"/>
    </source>
</evidence>
<dbReference type="FunFam" id="3.10.20.740:FF:000002">
    <property type="entry name" value="NADH-quinone oxidoreductase"/>
    <property type="match status" value="1"/>
</dbReference>
<dbReference type="SMART" id="SM00929">
    <property type="entry name" value="NADH-G_4Fe-4S_3"/>
    <property type="match status" value="1"/>
</dbReference>
<dbReference type="GO" id="GO:0051539">
    <property type="term" value="F:4 iron, 4 sulfur cluster binding"/>
    <property type="evidence" value="ECO:0007669"/>
    <property type="project" value="UniProtKB-KW"/>
</dbReference>
<dbReference type="PANTHER" id="PTHR43105">
    <property type="entry name" value="RESPIRATORY NITRATE REDUCTASE"/>
    <property type="match status" value="1"/>
</dbReference>
<keyword evidence="5" id="KW-0001">2Fe-2S</keyword>
<dbReference type="NCBIfam" id="TIGR01973">
    <property type="entry name" value="NuoG"/>
    <property type="match status" value="1"/>
</dbReference>
<keyword evidence="7" id="KW-0479">Metal-binding</keyword>
<dbReference type="GO" id="GO:0008137">
    <property type="term" value="F:NADH dehydrogenase (ubiquinone) activity"/>
    <property type="evidence" value="ECO:0007669"/>
    <property type="project" value="InterPro"/>
</dbReference>
<reference evidence="22 23" key="1">
    <citation type="submission" date="2018-01" db="EMBL/GenBank/DDBJ databases">
        <authorList>
            <person name="Gaut B.S."/>
            <person name="Morton B.R."/>
            <person name="Clegg M.T."/>
            <person name="Duvall M.R."/>
        </authorList>
    </citation>
    <scope>NUCLEOTIDE SEQUENCE [LARGE SCALE GENOMIC DNA]</scope>
    <source>
        <strain evidence="22 23">HR-AV</strain>
    </source>
</reference>
<evidence type="ECO:0000256" key="3">
    <source>
        <dbReference type="ARBA" id="ARBA00019902"/>
    </source>
</evidence>
<dbReference type="GO" id="GO:0042773">
    <property type="term" value="P:ATP synthesis coupled electron transport"/>
    <property type="evidence" value="ECO:0007669"/>
    <property type="project" value="InterPro"/>
</dbReference>
<evidence type="ECO:0000256" key="15">
    <source>
        <dbReference type="ARBA" id="ARBA00032783"/>
    </source>
</evidence>
<evidence type="ECO:0000256" key="11">
    <source>
        <dbReference type="ARBA" id="ARBA00023027"/>
    </source>
</evidence>
<evidence type="ECO:0000256" key="5">
    <source>
        <dbReference type="ARBA" id="ARBA00022714"/>
    </source>
</evidence>
<dbReference type="InterPro" id="IPR050123">
    <property type="entry name" value="Prok_molybdopt-oxidoreductase"/>
</dbReference>
<dbReference type="PANTHER" id="PTHR43105:SF10">
    <property type="entry name" value="NADH-QUINONE OXIDOREDUCTASE SUBUNIT G"/>
    <property type="match status" value="1"/>
</dbReference>
<evidence type="ECO:0000259" key="21">
    <source>
        <dbReference type="PROSITE" id="PS51839"/>
    </source>
</evidence>
<accession>A0A2S4ZZK4</accession>
<dbReference type="Pfam" id="PF22117">
    <property type="entry name" value="Fer4_Nqo3"/>
    <property type="match status" value="1"/>
</dbReference>
<feature type="domain" description="4Fe-4S Mo/W bis-MGD-type" evidence="20">
    <location>
        <begin position="221"/>
        <end position="277"/>
    </location>
</feature>
<comment type="caution">
    <text evidence="22">The sequence shown here is derived from an EMBL/GenBank/DDBJ whole genome shotgun (WGS) entry which is preliminary data.</text>
</comment>
<dbReference type="InterPro" id="IPR036010">
    <property type="entry name" value="2Fe-2S_ferredoxin-like_sf"/>
</dbReference>
<comment type="subunit">
    <text evidence="13">Composed of 13 different subunits. Subunits NuoCD, E, F, and G constitute the peripheral sector of the complex.</text>
</comment>
<dbReference type="GO" id="GO:0046872">
    <property type="term" value="F:metal ion binding"/>
    <property type="evidence" value="ECO:0007669"/>
    <property type="project" value="UniProtKB-KW"/>
</dbReference>
<dbReference type="Pfam" id="PF10588">
    <property type="entry name" value="NADH-G_4Fe-4S_3"/>
    <property type="match status" value="1"/>
</dbReference>
<dbReference type="InterPro" id="IPR000283">
    <property type="entry name" value="NADH_UbQ_OxRdtase_75kDa_su_CS"/>
</dbReference>
<evidence type="ECO:0000256" key="7">
    <source>
        <dbReference type="ARBA" id="ARBA00022723"/>
    </source>
</evidence>
<dbReference type="SUPFAM" id="SSF54292">
    <property type="entry name" value="2Fe-2S ferredoxin-like"/>
    <property type="match status" value="1"/>
</dbReference>
<dbReference type="Gene3D" id="3.40.50.740">
    <property type="match status" value="1"/>
</dbReference>
<dbReference type="Proteomes" id="UP000236893">
    <property type="component" value="Unassembled WGS sequence"/>
</dbReference>
<evidence type="ECO:0000256" key="14">
    <source>
        <dbReference type="ARBA" id="ARBA00031577"/>
    </source>
</evidence>
<evidence type="ECO:0000256" key="10">
    <source>
        <dbReference type="ARBA" id="ARBA00023014"/>
    </source>
</evidence>
<keyword evidence="11" id="KW-0520">NAD</keyword>
<dbReference type="OrthoDB" id="9805142at2"/>
<comment type="similarity">
    <text evidence="2 18">Belongs to the complex I 75 kDa subunit family.</text>
</comment>
<dbReference type="InterPro" id="IPR010228">
    <property type="entry name" value="NADH_UbQ_OxRdtase_Gsu"/>
</dbReference>
<dbReference type="InterPro" id="IPR054351">
    <property type="entry name" value="NADH_UbQ_OxRdtase_ferredoxin"/>
</dbReference>
<feature type="domain" description="4Fe-4S His(Cys)3-ligated-type" evidence="21">
    <location>
        <begin position="83"/>
        <end position="122"/>
    </location>
</feature>
<dbReference type="SUPFAM" id="SSF53706">
    <property type="entry name" value="Formate dehydrogenase/DMSO reductase, domains 1-3"/>
    <property type="match status" value="1"/>
</dbReference>
<evidence type="ECO:0000256" key="13">
    <source>
        <dbReference type="ARBA" id="ARBA00026021"/>
    </source>
</evidence>